<comment type="caution">
    <text evidence="1">The sequence shown here is derived from an EMBL/GenBank/DDBJ whole genome shotgun (WGS) entry which is preliminary data.</text>
</comment>
<evidence type="ECO:0000313" key="2">
    <source>
        <dbReference type="Proteomes" id="UP001596244"/>
    </source>
</evidence>
<evidence type="ECO:0000313" key="1">
    <source>
        <dbReference type="EMBL" id="MFC6145315.1"/>
    </source>
</evidence>
<dbReference type="Proteomes" id="UP001596244">
    <property type="component" value="Unassembled WGS sequence"/>
</dbReference>
<organism evidence="1 2">
    <name type="scientific">Corynebacterium nasicanis</name>
    <dbReference type="NCBI Taxonomy" id="1448267"/>
    <lineage>
        <taxon>Bacteria</taxon>
        <taxon>Bacillati</taxon>
        <taxon>Actinomycetota</taxon>
        <taxon>Actinomycetes</taxon>
        <taxon>Mycobacteriales</taxon>
        <taxon>Corynebacteriaceae</taxon>
        <taxon>Corynebacterium</taxon>
    </lineage>
</organism>
<keyword evidence="2" id="KW-1185">Reference proteome</keyword>
<protein>
    <recommendedName>
        <fullName evidence="3">DUF559 domain-containing protein</fullName>
    </recommendedName>
</protein>
<reference evidence="2" key="1">
    <citation type="journal article" date="2019" name="Int. J. Syst. Evol. Microbiol.">
        <title>The Global Catalogue of Microorganisms (GCM) 10K type strain sequencing project: providing services to taxonomists for standard genome sequencing and annotation.</title>
        <authorList>
            <consortium name="The Broad Institute Genomics Platform"/>
            <consortium name="The Broad Institute Genome Sequencing Center for Infectious Disease"/>
            <person name="Wu L."/>
            <person name="Ma J."/>
        </authorList>
    </citation>
    <scope>NUCLEOTIDE SEQUENCE [LARGE SCALE GENOMIC DNA]</scope>
    <source>
        <strain evidence="2">CCUG 51943</strain>
    </source>
</reference>
<proteinExistence type="predicted"/>
<name>A0ABW1Q9T2_9CORY</name>
<dbReference type="EMBL" id="JBHSQE010000001">
    <property type="protein sequence ID" value="MFC6145315.1"/>
    <property type="molecule type" value="Genomic_DNA"/>
</dbReference>
<evidence type="ECO:0008006" key="3">
    <source>
        <dbReference type="Google" id="ProtNLM"/>
    </source>
</evidence>
<gene>
    <name evidence="1" type="ORF">ACFPUZ_00640</name>
</gene>
<sequence>MTGAERQRIIRGWRRNEYIRLAPGLYMDSDHYEDLSREEQAQARVVAYACLAASSVVVGPSAARLWGFPVAVDNNTLQEEKIHLASTAMRTRRQPLVRYLKIGRSHADCIVEVETDYGTVQVTDEVTTALDLARWSSLDEAVRALDHGLQQALFDREQLTTRVSDMAGVIGVGDMREAVALASEGSESPRETDVKLLLWRMGLAAPMQQVNISSHRQVWIGRADFFYPELGLVIEYDGAGKYQDPEDGETTKAKEYDQDRDYRMNGLVTIHICDETLRNGTAEELIGRYVAALSSVGQPYPEHLWTAECVAWN</sequence>
<dbReference type="Gene3D" id="3.40.960.10">
    <property type="entry name" value="VSR Endonuclease"/>
    <property type="match status" value="1"/>
</dbReference>
<accession>A0ABW1Q9T2</accession>
<dbReference type="RefSeq" id="WP_376998828.1">
    <property type="nucleotide sequence ID" value="NZ_JBHSQE010000001.1"/>
</dbReference>